<dbReference type="Pfam" id="PF02311">
    <property type="entry name" value="AraC_binding"/>
    <property type="match status" value="1"/>
</dbReference>
<dbReference type="PROSITE" id="PS00041">
    <property type="entry name" value="HTH_ARAC_FAMILY_1"/>
    <property type="match status" value="1"/>
</dbReference>
<dbReference type="SMART" id="SM00342">
    <property type="entry name" value="HTH_ARAC"/>
    <property type="match status" value="1"/>
</dbReference>
<dbReference type="EMBL" id="JAOQIO010000007">
    <property type="protein sequence ID" value="MCU6791032.1"/>
    <property type="molecule type" value="Genomic_DNA"/>
</dbReference>
<gene>
    <name evidence="5" type="ORF">OB236_02710</name>
</gene>
<keyword evidence="2" id="KW-0238">DNA-binding</keyword>
<evidence type="ECO:0000313" key="6">
    <source>
        <dbReference type="Proteomes" id="UP001652445"/>
    </source>
</evidence>
<dbReference type="InterPro" id="IPR014710">
    <property type="entry name" value="RmlC-like_jellyroll"/>
</dbReference>
<keyword evidence="3" id="KW-0804">Transcription</keyword>
<dbReference type="InterPro" id="IPR003313">
    <property type="entry name" value="AraC-bd"/>
</dbReference>
<dbReference type="InterPro" id="IPR020449">
    <property type="entry name" value="Tscrpt_reg_AraC-type_HTH"/>
</dbReference>
<dbReference type="InterPro" id="IPR037923">
    <property type="entry name" value="HTH-like"/>
</dbReference>
<dbReference type="SUPFAM" id="SSF46689">
    <property type="entry name" value="Homeodomain-like"/>
    <property type="match status" value="2"/>
</dbReference>
<dbReference type="PROSITE" id="PS01124">
    <property type="entry name" value="HTH_ARAC_FAMILY_2"/>
    <property type="match status" value="1"/>
</dbReference>
<dbReference type="Proteomes" id="UP001652445">
    <property type="component" value="Unassembled WGS sequence"/>
</dbReference>
<evidence type="ECO:0000259" key="4">
    <source>
        <dbReference type="PROSITE" id="PS01124"/>
    </source>
</evidence>
<feature type="domain" description="HTH araC/xylS-type" evidence="4">
    <location>
        <begin position="177"/>
        <end position="275"/>
    </location>
</feature>
<dbReference type="InterPro" id="IPR018060">
    <property type="entry name" value="HTH_AraC"/>
</dbReference>
<accession>A0ABT2U917</accession>
<dbReference type="Pfam" id="PF12833">
    <property type="entry name" value="HTH_18"/>
    <property type="match status" value="1"/>
</dbReference>
<name>A0ABT2U917_9BACL</name>
<dbReference type="SUPFAM" id="SSF51215">
    <property type="entry name" value="Regulatory protein AraC"/>
    <property type="match status" value="1"/>
</dbReference>
<evidence type="ECO:0000256" key="3">
    <source>
        <dbReference type="ARBA" id="ARBA00023163"/>
    </source>
</evidence>
<keyword evidence="1" id="KW-0805">Transcription regulation</keyword>
<dbReference type="Gene3D" id="1.10.10.60">
    <property type="entry name" value="Homeodomain-like"/>
    <property type="match status" value="2"/>
</dbReference>
<dbReference type="PANTHER" id="PTHR43280:SF2">
    <property type="entry name" value="HTH-TYPE TRANSCRIPTIONAL REGULATOR EXSA"/>
    <property type="match status" value="1"/>
</dbReference>
<dbReference type="InterPro" id="IPR009057">
    <property type="entry name" value="Homeodomain-like_sf"/>
</dbReference>
<comment type="caution">
    <text evidence="5">The sequence shown here is derived from an EMBL/GenBank/DDBJ whole genome shotgun (WGS) entry which is preliminary data.</text>
</comment>
<reference evidence="5 6" key="1">
    <citation type="submission" date="2022-09" db="EMBL/GenBank/DDBJ databases">
        <authorList>
            <person name="Han X.L."/>
            <person name="Wang Q."/>
            <person name="Lu T."/>
        </authorList>
    </citation>
    <scope>NUCLEOTIDE SEQUENCE [LARGE SCALE GENOMIC DNA]</scope>
    <source>
        <strain evidence="5 6">WQ 127069</strain>
    </source>
</reference>
<dbReference type="InterPro" id="IPR018062">
    <property type="entry name" value="HTH_AraC-typ_CS"/>
</dbReference>
<keyword evidence="6" id="KW-1185">Reference proteome</keyword>
<dbReference type="Gene3D" id="2.60.120.10">
    <property type="entry name" value="Jelly Rolls"/>
    <property type="match status" value="1"/>
</dbReference>
<organism evidence="5 6">
    <name type="scientific">Paenibacillus baimaensis</name>
    <dbReference type="NCBI Taxonomy" id="2982185"/>
    <lineage>
        <taxon>Bacteria</taxon>
        <taxon>Bacillati</taxon>
        <taxon>Bacillota</taxon>
        <taxon>Bacilli</taxon>
        <taxon>Bacillales</taxon>
        <taxon>Paenibacillaceae</taxon>
        <taxon>Paenibacillus</taxon>
    </lineage>
</organism>
<evidence type="ECO:0000313" key="5">
    <source>
        <dbReference type="EMBL" id="MCU6791032.1"/>
    </source>
</evidence>
<sequence>MDYEFLTGFTPRMVDVVEREAGFWERFNYNLLRERTRLHVLCYVYAGKGLLELDGERHLLVPGSLFQIRPNRHMRITTQPDSPVCFFSFHFQYRLTSWEGINMKIMEGVEELPFPIVQYVQEQPALTAAFRKVFQLWRDKNSGYVWLVKLEFLNTLQLMNQLSTMQQEDSSTLAAIQKAIQYMKSAYQEPLTRDRLAEHVSLSHGYFSVSFKKHTGMSPIQYLTQIRMDSAKHLLKSSMLPIKKIAEESGFPDSFYFSRLFVKETGMSPRDYRNS</sequence>
<protein>
    <submittedName>
        <fullName evidence="5">AraC family transcriptional regulator</fullName>
    </submittedName>
</protein>
<evidence type="ECO:0000256" key="2">
    <source>
        <dbReference type="ARBA" id="ARBA00023125"/>
    </source>
</evidence>
<evidence type="ECO:0000256" key="1">
    <source>
        <dbReference type="ARBA" id="ARBA00023015"/>
    </source>
</evidence>
<dbReference type="PRINTS" id="PR00032">
    <property type="entry name" value="HTHARAC"/>
</dbReference>
<dbReference type="PANTHER" id="PTHR43280">
    <property type="entry name" value="ARAC-FAMILY TRANSCRIPTIONAL REGULATOR"/>
    <property type="match status" value="1"/>
</dbReference>
<proteinExistence type="predicted"/>